<dbReference type="FunFam" id="1.10.472.10:FF:000080">
    <property type="entry name" value="G1/S-specific cyclin"/>
    <property type="match status" value="1"/>
</dbReference>
<evidence type="ECO:0000256" key="2">
    <source>
        <dbReference type="ARBA" id="ARBA00022618"/>
    </source>
</evidence>
<dbReference type="CDD" id="cd20559">
    <property type="entry name" value="CYCLIN_ScCLN_like"/>
    <property type="match status" value="1"/>
</dbReference>
<dbReference type="EMBL" id="SWFT01000155">
    <property type="protein sequence ID" value="KAA8897581.1"/>
    <property type="molecule type" value="Genomic_DNA"/>
</dbReference>
<dbReference type="GO" id="GO:0051301">
    <property type="term" value="P:cell division"/>
    <property type="evidence" value="ECO:0007669"/>
    <property type="project" value="UniProtKB-KW"/>
</dbReference>
<gene>
    <name evidence="8" type="ORF">DIURU_005180</name>
</gene>
<protein>
    <recommendedName>
        <fullName evidence="7">Cyclin-like domain-containing protein</fullName>
    </recommendedName>
</protein>
<organism evidence="8 9">
    <name type="scientific">Diutina rugosa</name>
    <name type="common">Yeast</name>
    <name type="synonym">Candida rugosa</name>
    <dbReference type="NCBI Taxonomy" id="5481"/>
    <lineage>
        <taxon>Eukaryota</taxon>
        <taxon>Fungi</taxon>
        <taxon>Dikarya</taxon>
        <taxon>Ascomycota</taxon>
        <taxon>Saccharomycotina</taxon>
        <taxon>Pichiomycetes</taxon>
        <taxon>Debaryomycetaceae</taxon>
        <taxon>Diutina</taxon>
    </lineage>
</organism>
<evidence type="ECO:0000313" key="8">
    <source>
        <dbReference type="EMBL" id="KAA8897581.1"/>
    </source>
</evidence>
<dbReference type="InterPro" id="IPR036915">
    <property type="entry name" value="Cyclin-like_sf"/>
</dbReference>
<dbReference type="Gene3D" id="1.10.472.10">
    <property type="entry name" value="Cyclin-like"/>
    <property type="match status" value="2"/>
</dbReference>
<dbReference type="PANTHER" id="PTHR10177">
    <property type="entry name" value="CYCLINS"/>
    <property type="match status" value="1"/>
</dbReference>
<evidence type="ECO:0000256" key="1">
    <source>
        <dbReference type="ARBA" id="ARBA00008742"/>
    </source>
</evidence>
<evidence type="ECO:0000256" key="3">
    <source>
        <dbReference type="ARBA" id="ARBA00023127"/>
    </source>
</evidence>
<dbReference type="InterPro" id="IPR039361">
    <property type="entry name" value="Cyclin"/>
</dbReference>
<dbReference type="PROSITE" id="PS00292">
    <property type="entry name" value="CYCLINS"/>
    <property type="match status" value="1"/>
</dbReference>
<dbReference type="GeneID" id="54783831"/>
<dbReference type="VEuPathDB" id="FungiDB:DIURU_005180"/>
<feature type="domain" description="Cyclin-like" evidence="7">
    <location>
        <begin position="55"/>
        <end position="141"/>
    </location>
</feature>
<dbReference type="SUPFAM" id="SSF47954">
    <property type="entry name" value="Cyclin-like"/>
    <property type="match status" value="1"/>
</dbReference>
<proteinExistence type="inferred from homology"/>
<keyword evidence="2" id="KW-0132">Cell division</keyword>
<evidence type="ECO:0000256" key="5">
    <source>
        <dbReference type="RuleBase" id="RU000383"/>
    </source>
</evidence>
<evidence type="ECO:0000259" key="7">
    <source>
        <dbReference type="SMART" id="SM00385"/>
    </source>
</evidence>
<dbReference type="RefSeq" id="XP_034010056.1">
    <property type="nucleotide sequence ID" value="XM_034158134.1"/>
</dbReference>
<sequence>MRRAENQAHHQSSVSPYRLEALAMMLRSEQNTQPSMSLIEQQPEIKLGMRPLLLDFLMEVICILSLSPSTFPLTVNLIDRYCSTRIVKKQHYQLLGLTCLWIACKNLDAKYKIPTLHDLRKICVDYYYPELFLEMEKHVLKSLEWRVSGPTVDQYVDVYVDILAHHPSSAKALAAKKMVVSQVSVFLAELFQFYPNLYFEYPPSKLALIAVLTALLTTNASVNVATCLTTINSVVKSEQFADAADLDLPRTEDILTPHQFRTVFTSQFFKSVAKMVSSPPKALTIKYFGDATKFPHFKGVVDAMSRALHGLVDPPVTPKGVTAPPQLPLTPVSNSTSPKSELPLSPMTLGSRKRNADDAHGPSVKRVKQAWLNV</sequence>
<comment type="caution">
    <text evidence="8">The sequence shown here is derived from an EMBL/GenBank/DDBJ whole genome shotgun (WGS) entry which is preliminary data.</text>
</comment>
<reference evidence="8 9" key="1">
    <citation type="submission" date="2019-07" db="EMBL/GenBank/DDBJ databases">
        <title>Genome assembly of two rare yeast pathogens: Diutina rugosa and Trichomonascus ciferrii.</title>
        <authorList>
            <person name="Mixao V."/>
            <person name="Saus E."/>
            <person name="Hansen A."/>
            <person name="Lass-Flor C."/>
            <person name="Gabaldon T."/>
        </authorList>
    </citation>
    <scope>NUCLEOTIDE SEQUENCE [LARGE SCALE GENOMIC DNA]</scope>
    <source>
        <strain evidence="8 9">CBS 613</strain>
    </source>
</reference>
<keyword evidence="4" id="KW-0131">Cell cycle</keyword>
<dbReference type="GO" id="GO:0016538">
    <property type="term" value="F:cyclin-dependent protein serine/threonine kinase regulator activity"/>
    <property type="evidence" value="ECO:0007669"/>
    <property type="project" value="UniProtKB-ARBA"/>
</dbReference>
<evidence type="ECO:0000256" key="6">
    <source>
        <dbReference type="SAM" id="MobiDB-lite"/>
    </source>
</evidence>
<dbReference type="InterPro" id="IPR013763">
    <property type="entry name" value="Cyclin-like_dom"/>
</dbReference>
<dbReference type="SMART" id="SM00385">
    <property type="entry name" value="CYCLIN"/>
    <property type="match status" value="1"/>
</dbReference>
<dbReference type="Pfam" id="PF00134">
    <property type="entry name" value="Cyclin_N"/>
    <property type="match status" value="1"/>
</dbReference>
<dbReference type="OMA" id="QFYPNIY"/>
<accession>A0A642UGZ5</accession>
<dbReference type="AlphaFoldDB" id="A0A642UGZ5"/>
<feature type="region of interest" description="Disordered" evidence="6">
    <location>
        <begin position="315"/>
        <end position="364"/>
    </location>
</feature>
<comment type="similarity">
    <text evidence="1 5">Belongs to the cyclin family.</text>
</comment>
<dbReference type="Proteomes" id="UP000449547">
    <property type="component" value="Unassembled WGS sequence"/>
</dbReference>
<dbReference type="GO" id="GO:0051726">
    <property type="term" value="P:regulation of cell cycle"/>
    <property type="evidence" value="ECO:0007669"/>
    <property type="project" value="UniProtKB-ARBA"/>
</dbReference>
<keyword evidence="3 5" id="KW-0195">Cyclin</keyword>
<name>A0A642UGZ5_DIURU</name>
<evidence type="ECO:0000313" key="9">
    <source>
        <dbReference type="Proteomes" id="UP000449547"/>
    </source>
</evidence>
<dbReference type="OrthoDB" id="5590282at2759"/>
<keyword evidence="9" id="KW-1185">Reference proteome</keyword>
<dbReference type="InterPro" id="IPR006671">
    <property type="entry name" value="Cyclin_N"/>
</dbReference>
<dbReference type="InterPro" id="IPR048258">
    <property type="entry name" value="Cyclins_cyclin-box"/>
</dbReference>
<evidence type="ECO:0000256" key="4">
    <source>
        <dbReference type="ARBA" id="ARBA00023306"/>
    </source>
</evidence>